<gene>
    <name evidence="1" type="ORF">HT134_44460</name>
</gene>
<reference evidence="1 2" key="1">
    <citation type="submission" date="2020-06" db="EMBL/GenBank/DDBJ databases">
        <authorList>
            <person name="Chanama M."/>
        </authorList>
    </citation>
    <scope>NUCLEOTIDE SEQUENCE [LARGE SCALE GENOMIC DNA]</scope>
    <source>
        <strain evidence="1 2">TBRC6557</strain>
    </source>
</reference>
<evidence type="ECO:0000313" key="1">
    <source>
        <dbReference type="EMBL" id="NUW47106.1"/>
    </source>
</evidence>
<dbReference type="AlphaFoldDB" id="A0A7Y6IZU8"/>
<protein>
    <submittedName>
        <fullName evidence="1">Membrane dipeptidase</fullName>
    </submittedName>
</protein>
<comment type="caution">
    <text evidence="1">The sequence shown here is derived from an EMBL/GenBank/DDBJ whole genome shotgun (WGS) entry which is preliminary data.</text>
</comment>
<dbReference type="EMBL" id="JABWGO010000076">
    <property type="protein sequence ID" value="NUW47106.1"/>
    <property type="molecule type" value="Genomic_DNA"/>
</dbReference>
<accession>A0A7Y6IZU8</accession>
<organism evidence="1 2">
    <name type="scientific">Nonomuraea rhodomycinica</name>
    <dbReference type="NCBI Taxonomy" id="1712872"/>
    <lineage>
        <taxon>Bacteria</taxon>
        <taxon>Bacillati</taxon>
        <taxon>Actinomycetota</taxon>
        <taxon>Actinomycetes</taxon>
        <taxon>Streptosporangiales</taxon>
        <taxon>Streptosporangiaceae</taxon>
        <taxon>Nonomuraea</taxon>
    </lineage>
</organism>
<name>A0A7Y6IZU8_9ACTN</name>
<dbReference type="Proteomes" id="UP000546126">
    <property type="component" value="Unassembled WGS sequence"/>
</dbReference>
<keyword evidence="2" id="KW-1185">Reference proteome</keyword>
<evidence type="ECO:0000313" key="2">
    <source>
        <dbReference type="Proteomes" id="UP000546126"/>
    </source>
</evidence>
<sequence>MSSTSLHRRSVVADAHNDLLLAVSARPPARWAAFFREQWLPQ</sequence>
<feature type="non-terminal residue" evidence="1">
    <location>
        <position position="42"/>
    </location>
</feature>
<proteinExistence type="predicted"/>